<dbReference type="Proteomes" id="UP000664495">
    <property type="component" value="Unassembled WGS sequence"/>
</dbReference>
<comment type="subcellular location">
    <subcellularLocation>
        <location evidence="1">Cytoplasm</location>
    </subcellularLocation>
</comment>
<evidence type="ECO:0000256" key="6">
    <source>
        <dbReference type="ARBA" id="ARBA00022683"/>
    </source>
</evidence>
<evidence type="ECO:0000313" key="12">
    <source>
        <dbReference type="EMBL" id="MBO0453038.1"/>
    </source>
</evidence>
<keyword evidence="4" id="KW-0597">Phosphoprotein</keyword>
<keyword evidence="6" id="KW-0598">Phosphotransferase system</keyword>
<keyword evidence="2" id="KW-0813">Transport</keyword>
<dbReference type="SUPFAM" id="SSF55804">
    <property type="entry name" value="Phoshotransferase/anion transport protein"/>
    <property type="match status" value="1"/>
</dbReference>
<evidence type="ECO:0000256" key="9">
    <source>
        <dbReference type="ARBA" id="ARBA00041175"/>
    </source>
</evidence>
<keyword evidence="7" id="KW-0418">Kinase</keyword>
<evidence type="ECO:0000256" key="1">
    <source>
        <dbReference type="ARBA" id="ARBA00004496"/>
    </source>
</evidence>
<evidence type="ECO:0000256" key="10">
    <source>
        <dbReference type="ARBA" id="ARBA00042072"/>
    </source>
</evidence>
<evidence type="ECO:0000259" key="11">
    <source>
        <dbReference type="PROSITE" id="PS51094"/>
    </source>
</evidence>
<reference evidence="12 13" key="1">
    <citation type="submission" date="2021-03" db="EMBL/GenBank/DDBJ databases">
        <title>Enterococcal diversity collection.</title>
        <authorList>
            <person name="Gilmore M.S."/>
            <person name="Schwartzman J."/>
            <person name="Van Tyne D."/>
            <person name="Martin M."/>
            <person name="Earl A.M."/>
            <person name="Manson A.L."/>
            <person name="Straub T."/>
            <person name="Salamzade R."/>
            <person name="Saavedra J."/>
            <person name="Lebreton F."/>
            <person name="Prichula J."/>
            <person name="Schaufler K."/>
            <person name="Gaca A."/>
            <person name="Sgardioli B."/>
            <person name="Wagenaar J."/>
            <person name="Strong T."/>
        </authorList>
    </citation>
    <scope>NUCLEOTIDE SEQUENCE [LARGE SCALE GENOMIC DNA]</scope>
    <source>
        <strain evidence="12 13">MJM16</strain>
    </source>
</reference>
<evidence type="ECO:0000256" key="2">
    <source>
        <dbReference type="ARBA" id="ARBA00022448"/>
    </source>
</evidence>
<dbReference type="InterPro" id="IPR002178">
    <property type="entry name" value="PTS_EIIA_type-2_dom"/>
</dbReference>
<keyword evidence="3" id="KW-0963">Cytoplasm</keyword>
<name>A0ABS3HIE3_9ENTE</name>
<proteinExistence type="predicted"/>
<evidence type="ECO:0000256" key="4">
    <source>
        <dbReference type="ARBA" id="ARBA00022553"/>
    </source>
</evidence>
<evidence type="ECO:0000256" key="8">
    <source>
        <dbReference type="ARBA" id="ARBA00037387"/>
    </source>
</evidence>
<keyword evidence="12" id="KW-0762">Sugar transport</keyword>
<comment type="function">
    <text evidence="8">The phosphoenolpyruvate-dependent sugar phosphotransferase system (sugar PTS), a major carbohydrate active transport system, catalyzes the phosphorylation of incoming sugar substrates concomitantly with their translocation across the cell membrane. The enzyme II UlaABC PTS system is involved in ascorbate transport.</text>
</comment>
<evidence type="ECO:0000256" key="3">
    <source>
        <dbReference type="ARBA" id="ARBA00022490"/>
    </source>
</evidence>
<dbReference type="PANTHER" id="PTHR36203:SF1">
    <property type="entry name" value="ASCORBATE-SPECIFIC PTS SYSTEM EIIA COMPONENT"/>
    <property type="match status" value="1"/>
</dbReference>
<dbReference type="CDD" id="cd00211">
    <property type="entry name" value="PTS_IIA_fru"/>
    <property type="match status" value="1"/>
</dbReference>
<protein>
    <recommendedName>
        <fullName evidence="9">Ascorbate-specific PTS system EIIA component</fullName>
    </recommendedName>
    <alternativeName>
        <fullName evidence="10">Ascorbate-specific phosphotransferase enzyme IIA component</fullName>
    </alternativeName>
</protein>
<accession>A0ABS3HIE3</accession>
<dbReference type="RefSeq" id="WP_207108808.1">
    <property type="nucleotide sequence ID" value="NZ_JAFLVR010000027.1"/>
</dbReference>
<keyword evidence="5" id="KW-0808">Transferase</keyword>
<dbReference type="PROSITE" id="PS51094">
    <property type="entry name" value="PTS_EIIA_TYPE_2"/>
    <property type="match status" value="1"/>
</dbReference>
<feature type="domain" description="PTS EIIA type-2" evidence="11">
    <location>
        <begin position="1"/>
        <end position="143"/>
    </location>
</feature>
<evidence type="ECO:0000313" key="13">
    <source>
        <dbReference type="Proteomes" id="UP000664495"/>
    </source>
</evidence>
<organism evidence="12 13">
    <name type="scientific">Candidatus Enterococcus murrayae</name>
    <dbReference type="NCBI Taxonomy" id="2815321"/>
    <lineage>
        <taxon>Bacteria</taxon>
        <taxon>Bacillati</taxon>
        <taxon>Bacillota</taxon>
        <taxon>Bacilli</taxon>
        <taxon>Lactobacillales</taxon>
        <taxon>Enterococcaceae</taxon>
        <taxon>Enterococcus</taxon>
    </lineage>
</organism>
<dbReference type="Pfam" id="PF00359">
    <property type="entry name" value="PTS_EIIA_2"/>
    <property type="match status" value="1"/>
</dbReference>
<evidence type="ECO:0000256" key="5">
    <source>
        <dbReference type="ARBA" id="ARBA00022679"/>
    </source>
</evidence>
<dbReference type="EMBL" id="JAFLVR010000027">
    <property type="protein sequence ID" value="MBO0453038.1"/>
    <property type="molecule type" value="Genomic_DNA"/>
</dbReference>
<sequence length="143" mass="15867">MLKEQLTGKTNFVESIASWQEAIRLGAQPLLEQGIVEESYVEAMIQNVLDNGNYIILLPQVAMPHTRPENGSHGIGMTFLRLAEPVMFPGDEPVSVLFTLSSDSPDGHLELIASLGELLSDEKLYQKLFDVETEQALLDLIKE</sequence>
<comment type="caution">
    <text evidence="12">The sequence shown here is derived from an EMBL/GenBank/DDBJ whole genome shotgun (WGS) entry which is preliminary data.</text>
</comment>
<dbReference type="Gene3D" id="3.40.930.10">
    <property type="entry name" value="Mannitol-specific EII, Chain A"/>
    <property type="match status" value="1"/>
</dbReference>
<gene>
    <name evidence="12" type="ORF">JZO85_12200</name>
</gene>
<keyword evidence="13" id="KW-1185">Reference proteome</keyword>
<dbReference type="InterPro" id="IPR016152">
    <property type="entry name" value="PTrfase/Anion_transptr"/>
</dbReference>
<dbReference type="InterPro" id="IPR051351">
    <property type="entry name" value="Ascorbate-PTS_EIIA_comp"/>
</dbReference>
<evidence type="ECO:0000256" key="7">
    <source>
        <dbReference type="ARBA" id="ARBA00022777"/>
    </source>
</evidence>
<dbReference type="PANTHER" id="PTHR36203">
    <property type="entry name" value="ASCORBATE-SPECIFIC PTS SYSTEM EIIA COMPONENT"/>
    <property type="match status" value="1"/>
</dbReference>